<protein>
    <submittedName>
        <fullName evidence="2">Uncharacterized protein</fullName>
    </submittedName>
</protein>
<feature type="region of interest" description="Disordered" evidence="1">
    <location>
        <begin position="210"/>
        <end position="389"/>
    </location>
</feature>
<dbReference type="EMBL" id="BAABJP010000001">
    <property type="protein sequence ID" value="GAA5145845.1"/>
    <property type="molecule type" value="Genomic_DNA"/>
</dbReference>
<organism evidence="2 3">
    <name type="scientific">Pseudonocardia eucalypti</name>
    <dbReference type="NCBI Taxonomy" id="648755"/>
    <lineage>
        <taxon>Bacteria</taxon>
        <taxon>Bacillati</taxon>
        <taxon>Actinomycetota</taxon>
        <taxon>Actinomycetes</taxon>
        <taxon>Pseudonocardiales</taxon>
        <taxon>Pseudonocardiaceae</taxon>
        <taxon>Pseudonocardia</taxon>
    </lineage>
</organism>
<feature type="compositionally biased region" description="Basic and acidic residues" evidence="1">
    <location>
        <begin position="342"/>
        <end position="368"/>
    </location>
</feature>
<evidence type="ECO:0000256" key="1">
    <source>
        <dbReference type="SAM" id="MobiDB-lite"/>
    </source>
</evidence>
<accession>A0ABP9PGJ8</accession>
<proteinExistence type="predicted"/>
<reference evidence="3" key="1">
    <citation type="journal article" date="2019" name="Int. J. Syst. Evol. Microbiol.">
        <title>The Global Catalogue of Microorganisms (GCM) 10K type strain sequencing project: providing services to taxonomists for standard genome sequencing and annotation.</title>
        <authorList>
            <consortium name="The Broad Institute Genomics Platform"/>
            <consortium name="The Broad Institute Genome Sequencing Center for Infectious Disease"/>
            <person name="Wu L."/>
            <person name="Ma J."/>
        </authorList>
    </citation>
    <scope>NUCLEOTIDE SEQUENCE [LARGE SCALE GENOMIC DNA]</scope>
    <source>
        <strain evidence="3">JCM 18303</strain>
    </source>
</reference>
<sequence>MLDGQEDTDLTVETHSLLLSLAGLLDDELLGWCRELVAVGEGDYALELITGTVQADRLRLPEGAHDALLGIVRRRQLLGRSDTLPPSDSAPRMRHRFVADPVSAGFPPVGEDHSPELALQTVPARLLRDCQLFVTWRITPAGGSPGPVPHPVVLIETLELDGADVLAYQVGEVLARAGLFASVEVFAAGMELTDYHRAALDAAHRIEFTGPDGAPSSGAGTPATRFAEVNRPEPPAAGPQPGDVNRRAPAAGPNATRDDGRRAPLHPVDRVIAARGSAQTRRPHPENPNGTLDSSGLNFDRGTAGGRRTDQPMGSDDAATRALPSSGAPGGPPPEGDDLSDVEQRLLRQLHEELAAREDDHPADDATRAFRSNGGRKRPRPNTGPDQAS</sequence>
<keyword evidence="3" id="KW-1185">Reference proteome</keyword>
<evidence type="ECO:0000313" key="3">
    <source>
        <dbReference type="Proteomes" id="UP001428817"/>
    </source>
</evidence>
<evidence type="ECO:0000313" key="2">
    <source>
        <dbReference type="EMBL" id="GAA5145845.1"/>
    </source>
</evidence>
<gene>
    <name evidence="2" type="ORF">GCM10023321_04370</name>
</gene>
<dbReference type="RefSeq" id="WP_185058692.1">
    <property type="nucleotide sequence ID" value="NZ_BAABJP010000001.1"/>
</dbReference>
<dbReference type="Proteomes" id="UP001428817">
    <property type="component" value="Unassembled WGS sequence"/>
</dbReference>
<comment type="caution">
    <text evidence="2">The sequence shown here is derived from an EMBL/GenBank/DDBJ whole genome shotgun (WGS) entry which is preliminary data.</text>
</comment>
<feature type="compositionally biased region" description="Polar residues" evidence="1">
    <location>
        <begin position="288"/>
        <end position="297"/>
    </location>
</feature>
<name>A0ABP9PGJ8_9PSEU</name>